<protein>
    <recommendedName>
        <fullName evidence="5">DUF1753-domain-containing protein</fullName>
    </recommendedName>
</protein>
<keyword evidence="2" id="KW-0812">Transmembrane</keyword>
<evidence type="ECO:0000313" key="3">
    <source>
        <dbReference type="EMBL" id="KAL0060410.1"/>
    </source>
</evidence>
<comment type="caution">
    <text evidence="3">The sequence shown here is derived from an EMBL/GenBank/DDBJ whole genome shotgun (WGS) entry which is preliminary data.</text>
</comment>
<dbReference type="EMBL" id="JBBXMP010000177">
    <property type="protein sequence ID" value="KAL0060410.1"/>
    <property type="molecule type" value="Genomic_DNA"/>
</dbReference>
<dbReference type="PANTHER" id="PTHR28077:SF1">
    <property type="entry name" value="INOSITOL PHOSPHORYLCERAMIDE SYNTHASE REGULATORY SUBUNIT KEI1"/>
    <property type="match status" value="1"/>
</dbReference>
<name>A0ABR2ZGR8_9AGAR</name>
<feature type="transmembrane region" description="Helical" evidence="2">
    <location>
        <begin position="86"/>
        <end position="111"/>
    </location>
</feature>
<dbReference type="InterPro" id="IPR013862">
    <property type="entry name" value="Kei1"/>
</dbReference>
<feature type="transmembrane region" description="Helical" evidence="2">
    <location>
        <begin position="20"/>
        <end position="44"/>
    </location>
</feature>
<dbReference type="PANTHER" id="PTHR28077">
    <property type="entry name" value="INOSITOL PHOSPHORYLCERAMIDE SYNTHASE REGULATORY SUBUNIT KEI1"/>
    <property type="match status" value="1"/>
</dbReference>
<reference evidence="3 4" key="1">
    <citation type="submission" date="2024-05" db="EMBL/GenBank/DDBJ databases">
        <title>A draft genome resource for the thread blight pathogen Marasmius tenuissimus strain MS-2.</title>
        <authorList>
            <person name="Yulfo-Soto G.E."/>
            <person name="Baruah I.K."/>
            <person name="Amoako-Attah I."/>
            <person name="Bukari Y."/>
            <person name="Meinhardt L.W."/>
            <person name="Bailey B.A."/>
            <person name="Cohen S.P."/>
        </authorList>
    </citation>
    <scope>NUCLEOTIDE SEQUENCE [LARGE SCALE GENOMIC DNA]</scope>
    <source>
        <strain evidence="3 4">MS-2</strain>
    </source>
</reference>
<dbReference type="Proteomes" id="UP001437256">
    <property type="component" value="Unassembled WGS sequence"/>
</dbReference>
<proteinExistence type="predicted"/>
<sequence>MLRPEWRIWPLTSCLGILDLKTAVSVALFFAIFNKVAGVYGLIAVATGAGGSFSQLSLYIYSVVALVGLVWGVQAVKEEDPKKTLYFAHLFFADHIFSTSWTVYFAVLWWFHNPHDGQHTANSPAQIEIIEGTVHSNIPMSDEERAAASLKLWNQEKGTAAAFIIISWLIKVATSVPFHTTSFPNVFKIYLALLIYSYASHLRKGTYRSLLRSRAPASTTNNNDTYDSALGYPEEDEGLEDLYRFPPRTPNSAVPNHDARKSKPTTSAQNAEVLFDQERPSGSRTQTAR</sequence>
<gene>
    <name evidence="3" type="ORF">AAF712_012779</name>
</gene>
<organism evidence="3 4">
    <name type="scientific">Marasmius tenuissimus</name>
    <dbReference type="NCBI Taxonomy" id="585030"/>
    <lineage>
        <taxon>Eukaryota</taxon>
        <taxon>Fungi</taxon>
        <taxon>Dikarya</taxon>
        <taxon>Basidiomycota</taxon>
        <taxon>Agaricomycotina</taxon>
        <taxon>Agaricomycetes</taxon>
        <taxon>Agaricomycetidae</taxon>
        <taxon>Agaricales</taxon>
        <taxon>Marasmiineae</taxon>
        <taxon>Marasmiaceae</taxon>
        <taxon>Marasmius</taxon>
    </lineage>
</organism>
<feature type="transmembrane region" description="Helical" evidence="2">
    <location>
        <begin position="56"/>
        <end position="74"/>
    </location>
</feature>
<keyword evidence="2" id="KW-1133">Transmembrane helix</keyword>
<keyword evidence="2" id="KW-0472">Membrane</keyword>
<evidence type="ECO:0008006" key="5">
    <source>
        <dbReference type="Google" id="ProtNLM"/>
    </source>
</evidence>
<accession>A0ABR2ZGR8</accession>
<evidence type="ECO:0000256" key="2">
    <source>
        <dbReference type="SAM" id="Phobius"/>
    </source>
</evidence>
<feature type="region of interest" description="Disordered" evidence="1">
    <location>
        <begin position="239"/>
        <end position="289"/>
    </location>
</feature>
<evidence type="ECO:0000256" key="1">
    <source>
        <dbReference type="SAM" id="MobiDB-lite"/>
    </source>
</evidence>
<dbReference type="Pfam" id="PF08552">
    <property type="entry name" value="Kei1"/>
    <property type="match status" value="1"/>
</dbReference>
<evidence type="ECO:0000313" key="4">
    <source>
        <dbReference type="Proteomes" id="UP001437256"/>
    </source>
</evidence>
<feature type="transmembrane region" description="Helical" evidence="2">
    <location>
        <begin position="185"/>
        <end position="202"/>
    </location>
</feature>
<keyword evidence="4" id="KW-1185">Reference proteome</keyword>